<sequence>MLKIDDLIIDKEFEELLPVLTPEEFVRLEQSILKDGMLDPIKVWEEPGTGRNIIIDGHNRYRILKKNNISLNYWENYKFMYADELPTRDDVKRWMLEQQLGRRNLSEAEKYEMVQKFKSVFEQKAKKNQSLGGKGSTNLPKVDTRKEMAKATGVSEGTYRKMDVVMKSDNEDLKQKLREKKVSVDAAYKEVKSTDQKPITVKQQIDRLDKRINDIDKTIESLQVEKEEIIQRRTSIFYALDIKCPVKYRWDKKGYSNTFPCFWKCQIYIENEEYENIFGEYSVYYNEFPSDCDMEKIPETYRNDFRMIWKKAHDEIKALQDEVDKKSMENAKKQDEILKNAMKLIPTDEDKVILKQFYRVLANTYHPDNKKTGNAEMMKHLNDLKAVWGI</sequence>
<keyword evidence="2" id="KW-0175">Coiled coil</keyword>
<accession>A0A3R6LPZ4</accession>
<evidence type="ECO:0000256" key="1">
    <source>
        <dbReference type="ARBA" id="ARBA00022705"/>
    </source>
</evidence>
<protein>
    <submittedName>
        <fullName evidence="3">Uncharacterized protein</fullName>
    </submittedName>
</protein>
<gene>
    <name evidence="3" type="ORF">DWZ31_18445</name>
</gene>
<organism evidence="3 4">
    <name type="scientific">Roseburia intestinalis</name>
    <dbReference type="NCBI Taxonomy" id="166486"/>
    <lineage>
        <taxon>Bacteria</taxon>
        <taxon>Bacillati</taxon>
        <taxon>Bacillota</taxon>
        <taxon>Clostridia</taxon>
        <taxon>Lachnospirales</taxon>
        <taxon>Lachnospiraceae</taxon>
        <taxon>Roseburia</taxon>
    </lineage>
</organism>
<evidence type="ECO:0000256" key="2">
    <source>
        <dbReference type="SAM" id="Coils"/>
    </source>
</evidence>
<reference evidence="3 4" key="1">
    <citation type="submission" date="2018-08" db="EMBL/GenBank/DDBJ databases">
        <title>A genome reference for cultivated species of the human gut microbiota.</title>
        <authorList>
            <person name="Zou Y."/>
            <person name="Xue W."/>
            <person name="Luo G."/>
        </authorList>
    </citation>
    <scope>NUCLEOTIDE SEQUENCE [LARGE SCALE GENOMIC DNA]</scope>
    <source>
        <strain evidence="3 4">AF31-21AC</strain>
    </source>
</reference>
<feature type="coiled-coil region" evidence="2">
    <location>
        <begin position="170"/>
        <end position="232"/>
    </location>
</feature>
<dbReference type="RefSeq" id="WP_118489448.1">
    <property type="nucleotide sequence ID" value="NZ_QRQN01000035.1"/>
</dbReference>
<keyword evidence="1" id="KW-0235">DNA replication</keyword>
<dbReference type="Proteomes" id="UP000283586">
    <property type="component" value="Unassembled WGS sequence"/>
</dbReference>
<name>A0A3R6LPZ4_9FIRM</name>
<dbReference type="GO" id="GO:0006260">
    <property type="term" value="P:DNA replication"/>
    <property type="evidence" value="ECO:0007669"/>
    <property type="project" value="UniProtKB-KW"/>
</dbReference>
<dbReference type="EMBL" id="QRQN01000035">
    <property type="protein sequence ID" value="RHN03501.1"/>
    <property type="molecule type" value="Genomic_DNA"/>
</dbReference>
<dbReference type="InterPro" id="IPR036869">
    <property type="entry name" value="J_dom_sf"/>
</dbReference>
<proteinExistence type="predicted"/>
<dbReference type="SUPFAM" id="SSF110849">
    <property type="entry name" value="ParB/Sulfiredoxin"/>
    <property type="match status" value="1"/>
</dbReference>
<dbReference type="Gene3D" id="3.90.1530.10">
    <property type="entry name" value="Conserved hypothetical protein from pyrococcus furiosus pfu- 392566-001, ParB domain"/>
    <property type="match status" value="1"/>
</dbReference>
<dbReference type="AlphaFoldDB" id="A0A3R6LPZ4"/>
<comment type="caution">
    <text evidence="3">The sequence shown here is derived from an EMBL/GenBank/DDBJ whole genome shotgun (WGS) entry which is preliminary data.</text>
</comment>
<dbReference type="SUPFAM" id="SSF46565">
    <property type="entry name" value="Chaperone J-domain"/>
    <property type="match status" value="1"/>
</dbReference>
<evidence type="ECO:0000313" key="3">
    <source>
        <dbReference type="EMBL" id="RHN03501.1"/>
    </source>
</evidence>
<dbReference type="InterPro" id="IPR036086">
    <property type="entry name" value="ParB/Sulfiredoxin_sf"/>
</dbReference>
<evidence type="ECO:0000313" key="4">
    <source>
        <dbReference type="Proteomes" id="UP000283586"/>
    </source>
</evidence>